<dbReference type="Proteomes" id="UP001597112">
    <property type="component" value="Unassembled WGS sequence"/>
</dbReference>
<sequence>MKKIITALLLVICAGPSLLLYGQQADTVNTQDYFSLSLEELMNITITTASKSEESLKDAAAVVSVISAKDIERYGAKSLSEVLDRATNIYFTSGYMYRNNMVSIRGNVTAIANTNVLILVDGRPFRESLDNGMNSAIYSAFPLNRVERIEIIRGPGSVLYGTCALTGIINIITKKVSETAPVSASVSYGTFNTKQAQASAARRIGKLHIAGGINYLDSDGWDFTAYGEPEIALYPDGTSGQAPAQQNTIKMYEESLGGNLNLSYGDIKLLTNYMHTTQANMGSFPMWLNSTAGTDEALDFSTTVNRFLADIGYEKAFTKNWRTTFNITYNGMYREKKIPYLPNIGEDARSDDYLVELTNYIKPLPNMNLIIGGLTNTQTGKAYTYTKITNTESPLGYDVLNPFDYSIINTTPYQIVKSYNQTWWSIYAQGDYTIGKVVKLIAGAQGNKVTGNDLYIAPRIGSIFYTSASTGIKILYGKAFRSPTQNERLGSNVPEIYPNPDLKPETIGTFETQLFYTKPSFEAYLTYYYSKQENIIRQSISADERIEVSFGPGLTFQVPTYLNGGHLHSQGVELETKTLITKALSLTTGFSYQTTIDDMDNRDDLGMPKVMLKAGISYALPFGLQLGIYNSYFGKGGSTNRDYTVNINPEVTAFNYLSTNVQYKINKNLIAGIYAINVLDEDVYYPEYRNRNINSLPGRGGRAINGNIIFKL</sequence>
<name>A0ABW3K3P5_9BACT</name>
<keyword evidence="16" id="KW-1185">Reference proteome</keyword>
<comment type="caution">
    <text evidence="15">The sequence shown here is derived from an EMBL/GenBank/DDBJ whole genome shotgun (WGS) entry which is preliminary data.</text>
</comment>
<dbReference type="Pfam" id="PF00593">
    <property type="entry name" value="TonB_dep_Rec_b-barrel"/>
    <property type="match status" value="1"/>
</dbReference>
<keyword evidence="9 10" id="KW-0998">Cell outer membrane</keyword>
<dbReference type="Gene3D" id="2.40.170.20">
    <property type="entry name" value="TonB-dependent receptor, beta-barrel domain"/>
    <property type="match status" value="1"/>
</dbReference>
<feature type="signal peptide" evidence="12">
    <location>
        <begin position="1"/>
        <end position="25"/>
    </location>
</feature>
<feature type="domain" description="TonB-dependent receptor plug" evidence="14">
    <location>
        <begin position="56"/>
        <end position="167"/>
    </location>
</feature>
<dbReference type="InterPro" id="IPR012910">
    <property type="entry name" value="Plug_dom"/>
</dbReference>
<dbReference type="InterPro" id="IPR039426">
    <property type="entry name" value="TonB-dep_rcpt-like"/>
</dbReference>
<dbReference type="PROSITE" id="PS52016">
    <property type="entry name" value="TONB_DEPENDENT_REC_3"/>
    <property type="match status" value="1"/>
</dbReference>
<gene>
    <name evidence="15" type="ORF">ACFQ21_15660</name>
</gene>
<proteinExistence type="inferred from homology"/>
<evidence type="ECO:0000256" key="5">
    <source>
        <dbReference type="ARBA" id="ARBA00022729"/>
    </source>
</evidence>
<dbReference type="InterPro" id="IPR000531">
    <property type="entry name" value="Beta-barrel_TonB"/>
</dbReference>
<feature type="domain" description="TonB-dependent receptor-like beta-barrel" evidence="13">
    <location>
        <begin position="288"/>
        <end position="677"/>
    </location>
</feature>
<feature type="chain" id="PRO_5047226563" evidence="12">
    <location>
        <begin position="26"/>
        <end position="712"/>
    </location>
</feature>
<evidence type="ECO:0000313" key="15">
    <source>
        <dbReference type="EMBL" id="MFD1000762.1"/>
    </source>
</evidence>
<comment type="subcellular location">
    <subcellularLocation>
        <location evidence="1 10">Cell outer membrane</location>
        <topology evidence="1 10">Multi-pass membrane protein</topology>
    </subcellularLocation>
</comment>
<comment type="similarity">
    <text evidence="10 11">Belongs to the TonB-dependent receptor family.</text>
</comment>
<keyword evidence="2 10" id="KW-0813">Transport</keyword>
<reference evidence="16" key="1">
    <citation type="journal article" date="2019" name="Int. J. Syst. Evol. Microbiol.">
        <title>The Global Catalogue of Microorganisms (GCM) 10K type strain sequencing project: providing services to taxonomists for standard genome sequencing and annotation.</title>
        <authorList>
            <consortium name="The Broad Institute Genomics Platform"/>
            <consortium name="The Broad Institute Genome Sequencing Center for Infectious Disease"/>
            <person name="Wu L."/>
            <person name="Ma J."/>
        </authorList>
    </citation>
    <scope>NUCLEOTIDE SEQUENCE [LARGE SCALE GENOMIC DNA]</scope>
    <source>
        <strain evidence="16">CCUG 58938</strain>
    </source>
</reference>
<evidence type="ECO:0000313" key="16">
    <source>
        <dbReference type="Proteomes" id="UP001597112"/>
    </source>
</evidence>
<keyword evidence="7 10" id="KW-0472">Membrane</keyword>
<evidence type="ECO:0000256" key="2">
    <source>
        <dbReference type="ARBA" id="ARBA00022448"/>
    </source>
</evidence>
<keyword evidence="4 10" id="KW-0812">Transmembrane</keyword>
<dbReference type="InterPro" id="IPR036942">
    <property type="entry name" value="Beta-barrel_TonB_sf"/>
</dbReference>
<organism evidence="15 16">
    <name type="scientific">Ohtaekwangia kribbensis</name>
    <dbReference type="NCBI Taxonomy" id="688913"/>
    <lineage>
        <taxon>Bacteria</taxon>
        <taxon>Pseudomonadati</taxon>
        <taxon>Bacteroidota</taxon>
        <taxon>Cytophagia</taxon>
        <taxon>Cytophagales</taxon>
        <taxon>Fulvivirgaceae</taxon>
        <taxon>Ohtaekwangia</taxon>
    </lineage>
</organism>
<evidence type="ECO:0000256" key="4">
    <source>
        <dbReference type="ARBA" id="ARBA00022692"/>
    </source>
</evidence>
<evidence type="ECO:0000256" key="10">
    <source>
        <dbReference type="PROSITE-ProRule" id="PRU01360"/>
    </source>
</evidence>
<keyword evidence="3 10" id="KW-1134">Transmembrane beta strand</keyword>
<dbReference type="RefSeq" id="WP_377580217.1">
    <property type="nucleotide sequence ID" value="NZ_JBHTKA010000007.1"/>
</dbReference>
<evidence type="ECO:0000256" key="11">
    <source>
        <dbReference type="RuleBase" id="RU003357"/>
    </source>
</evidence>
<keyword evidence="8 15" id="KW-0675">Receptor</keyword>
<accession>A0ABW3K3P5</accession>
<evidence type="ECO:0000256" key="7">
    <source>
        <dbReference type="ARBA" id="ARBA00023136"/>
    </source>
</evidence>
<dbReference type="PANTHER" id="PTHR30069">
    <property type="entry name" value="TONB-DEPENDENT OUTER MEMBRANE RECEPTOR"/>
    <property type="match status" value="1"/>
</dbReference>
<evidence type="ECO:0000256" key="1">
    <source>
        <dbReference type="ARBA" id="ARBA00004571"/>
    </source>
</evidence>
<evidence type="ECO:0000256" key="6">
    <source>
        <dbReference type="ARBA" id="ARBA00023077"/>
    </source>
</evidence>
<dbReference type="PANTHER" id="PTHR30069:SF29">
    <property type="entry name" value="HEMOGLOBIN AND HEMOGLOBIN-HAPTOGLOBIN-BINDING PROTEIN 1-RELATED"/>
    <property type="match status" value="1"/>
</dbReference>
<evidence type="ECO:0000256" key="8">
    <source>
        <dbReference type="ARBA" id="ARBA00023170"/>
    </source>
</evidence>
<dbReference type="EMBL" id="JBHTKA010000007">
    <property type="protein sequence ID" value="MFD1000762.1"/>
    <property type="molecule type" value="Genomic_DNA"/>
</dbReference>
<protein>
    <submittedName>
        <fullName evidence="15">TonB-dependent receptor plug domain-containing protein</fullName>
    </submittedName>
</protein>
<dbReference type="Pfam" id="PF07715">
    <property type="entry name" value="Plug"/>
    <property type="match status" value="1"/>
</dbReference>
<dbReference type="InterPro" id="IPR037066">
    <property type="entry name" value="Plug_dom_sf"/>
</dbReference>
<dbReference type="Gene3D" id="2.170.130.10">
    <property type="entry name" value="TonB-dependent receptor, plug domain"/>
    <property type="match status" value="1"/>
</dbReference>
<keyword evidence="6 11" id="KW-0798">TonB box</keyword>
<evidence type="ECO:0000256" key="3">
    <source>
        <dbReference type="ARBA" id="ARBA00022452"/>
    </source>
</evidence>
<evidence type="ECO:0000259" key="13">
    <source>
        <dbReference type="Pfam" id="PF00593"/>
    </source>
</evidence>
<evidence type="ECO:0000259" key="14">
    <source>
        <dbReference type="Pfam" id="PF07715"/>
    </source>
</evidence>
<evidence type="ECO:0000256" key="9">
    <source>
        <dbReference type="ARBA" id="ARBA00023237"/>
    </source>
</evidence>
<keyword evidence="5 12" id="KW-0732">Signal</keyword>
<evidence type="ECO:0000256" key="12">
    <source>
        <dbReference type="SAM" id="SignalP"/>
    </source>
</evidence>
<dbReference type="SUPFAM" id="SSF56935">
    <property type="entry name" value="Porins"/>
    <property type="match status" value="1"/>
</dbReference>